<sequence>MNTTYQESNKNNDHVCNPAYPQYATTSARLITFKEWPKSLPVKPEDLADAGFFYTGRSDKTLCFYCGGGLRDWKDNDNPWEEHAVWFARCKFLLLVKGNEYVQRVVTENCLIFPSTNHL</sequence>
<dbReference type="AlphaFoldDB" id="A0A4C1Y7Z0"/>
<comment type="caution">
    <text evidence="2">The sequence shown here is derived from an EMBL/GenBank/DDBJ whole genome shotgun (WGS) entry which is preliminary data.</text>
</comment>
<organism evidence="2 3">
    <name type="scientific">Eumeta variegata</name>
    <name type="common">Bagworm moth</name>
    <name type="synonym">Eumeta japonica</name>
    <dbReference type="NCBI Taxonomy" id="151549"/>
    <lineage>
        <taxon>Eukaryota</taxon>
        <taxon>Metazoa</taxon>
        <taxon>Ecdysozoa</taxon>
        <taxon>Arthropoda</taxon>
        <taxon>Hexapoda</taxon>
        <taxon>Insecta</taxon>
        <taxon>Pterygota</taxon>
        <taxon>Neoptera</taxon>
        <taxon>Endopterygota</taxon>
        <taxon>Lepidoptera</taxon>
        <taxon>Glossata</taxon>
        <taxon>Ditrysia</taxon>
        <taxon>Tineoidea</taxon>
        <taxon>Psychidae</taxon>
        <taxon>Oiketicinae</taxon>
        <taxon>Eumeta</taxon>
    </lineage>
</organism>
<dbReference type="SUPFAM" id="SSF57924">
    <property type="entry name" value="Inhibitor of apoptosis (IAP) repeat"/>
    <property type="match status" value="1"/>
</dbReference>
<dbReference type="SMART" id="SM00238">
    <property type="entry name" value="BIR"/>
    <property type="match status" value="1"/>
</dbReference>
<dbReference type="STRING" id="151549.A0A4C1Y7Z0"/>
<dbReference type="GO" id="GO:0006915">
    <property type="term" value="P:apoptotic process"/>
    <property type="evidence" value="ECO:0007669"/>
    <property type="project" value="UniProtKB-KW"/>
</dbReference>
<dbReference type="OrthoDB" id="5855668at2759"/>
<accession>A0A4C1Y7Z0</accession>
<dbReference type="FunFam" id="1.10.1170.10:FF:000003">
    <property type="entry name" value="E3 ubiquitin-protein ligase XIAP"/>
    <property type="match status" value="1"/>
</dbReference>
<keyword evidence="1" id="KW-0053">Apoptosis</keyword>
<dbReference type="PANTHER" id="PTHR10044:SF174">
    <property type="entry name" value="DEATH-ASSOCIATED INHIBITOR OF APOPTOSIS 1"/>
    <property type="match status" value="1"/>
</dbReference>
<dbReference type="PROSITE" id="PS50143">
    <property type="entry name" value="BIR_REPEAT_2"/>
    <property type="match status" value="1"/>
</dbReference>
<dbReference type="PANTHER" id="PTHR10044">
    <property type="entry name" value="INHIBITOR OF APOPTOSIS"/>
    <property type="match status" value="1"/>
</dbReference>
<protein>
    <submittedName>
        <fullName evidence="2">E3 ubiquitin-protein ligase IAP-3</fullName>
    </submittedName>
</protein>
<evidence type="ECO:0000256" key="1">
    <source>
        <dbReference type="ARBA" id="ARBA00022703"/>
    </source>
</evidence>
<reference evidence="2 3" key="1">
    <citation type="journal article" date="2019" name="Commun. Biol.">
        <title>The bagworm genome reveals a unique fibroin gene that provides high tensile strength.</title>
        <authorList>
            <person name="Kono N."/>
            <person name="Nakamura H."/>
            <person name="Ohtoshi R."/>
            <person name="Tomita M."/>
            <person name="Numata K."/>
            <person name="Arakawa K."/>
        </authorList>
    </citation>
    <scope>NUCLEOTIDE SEQUENCE [LARGE SCALE GENOMIC DNA]</scope>
</reference>
<dbReference type="GO" id="GO:0005634">
    <property type="term" value="C:nucleus"/>
    <property type="evidence" value="ECO:0007669"/>
    <property type="project" value="TreeGrafter"/>
</dbReference>
<dbReference type="CDD" id="cd00022">
    <property type="entry name" value="BIR"/>
    <property type="match status" value="1"/>
</dbReference>
<gene>
    <name evidence="2" type="primary">IAP3</name>
    <name evidence="2" type="ORF">EVAR_48950_1</name>
</gene>
<dbReference type="Proteomes" id="UP000299102">
    <property type="component" value="Unassembled WGS sequence"/>
</dbReference>
<dbReference type="Gene3D" id="1.10.1170.10">
    <property type="entry name" value="Inhibitor Of Apoptosis Protein (2mihbC-IAP-1), Chain A"/>
    <property type="match status" value="1"/>
</dbReference>
<name>A0A4C1Y7Z0_EUMVA</name>
<dbReference type="GO" id="GO:0043027">
    <property type="term" value="F:cysteine-type endopeptidase inhibitor activity involved in apoptotic process"/>
    <property type="evidence" value="ECO:0007669"/>
    <property type="project" value="TreeGrafter"/>
</dbReference>
<keyword evidence="3" id="KW-1185">Reference proteome</keyword>
<dbReference type="GO" id="GO:0090263">
    <property type="term" value="P:positive regulation of canonical Wnt signaling pathway"/>
    <property type="evidence" value="ECO:0007669"/>
    <property type="project" value="TreeGrafter"/>
</dbReference>
<dbReference type="GO" id="GO:0061630">
    <property type="term" value="F:ubiquitin protein ligase activity"/>
    <property type="evidence" value="ECO:0007669"/>
    <property type="project" value="TreeGrafter"/>
</dbReference>
<evidence type="ECO:0000313" key="3">
    <source>
        <dbReference type="Proteomes" id="UP000299102"/>
    </source>
</evidence>
<dbReference type="GO" id="GO:0031398">
    <property type="term" value="P:positive regulation of protein ubiquitination"/>
    <property type="evidence" value="ECO:0007669"/>
    <property type="project" value="TreeGrafter"/>
</dbReference>
<dbReference type="Pfam" id="PF00653">
    <property type="entry name" value="BIR"/>
    <property type="match status" value="1"/>
</dbReference>
<dbReference type="GO" id="GO:0051726">
    <property type="term" value="P:regulation of cell cycle"/>
    <property type="evidence" value="ECO:0007669"/>
    <property type="project" value="TreeGrafter"/>
</dbReference>
<dbReference type="GO" id="GO:0043066">
    <property type="term" value="P:negative regulation of apoptotic process"/>
    <property type="evidence" value="ECO:0007669"/>
    <property type="project" value="TreeGrafter"/>
</dbReference>
<dbReference type="InterPro" id="IPR001370">
    <property type="entry name" value="BIR_rpt"/>
</dbReference>
<dbReference type="GO" id="GO:0005737">
    <property type="term" value="C:cytoplasm"/>
    <property type="evidence" value="ECO:0007669"/>
    <property type="project" value="TreeGrafter"/>
</dbReference>
<proteinExistence type="predicted"/>
<dbReference type="EMBL" id="BGZK01001092">
    <property type="protein sequence ID" value="GBP70942.1"/>
    <property type="molecule type" value="Genomic_DNA"/>
</dbReference>
<evidence type="ECO:0000313" key="2">
    <source>
        <dbReference type="EMBL" id="GBP70942.1"/>
    </source>
</evidence>
<dbReference type="InterPro" id="IPR050784">
    <property type="entry name" value="IAP"/>
</dbReference>